<accession>A0A0F9R9K7</accession>
<dbReference type="InterPro" id="IPR036388">
    <property type="entry name" value="WH-like_DNA-bd_sf"/>
</dbReference>
<dbReference type="SUPFAM" id="SSF46785">
    <property type="entry name" value="Winged helix' DNA-binding domain"/>
    <property type="match status" value="1"/>
</dbReference>
<dbReference type="AlphaFoldDB" id="A0A0F9R9K7"/>
<organism evidence="2">
    <name type="scientific">marine sediment metagenome</name>
    <dbReference type="NCBI Taxonomy" id="412755"/>
    <lineage>
        <taxon>unclassified sequences</taxon>
        <taxon>metagenomes</taxon>
        <taxon>ecological metagenomes</taxon>
    </lineage>
</organism>
<evidence type="ECO:0000259" key="1">
    <source>
        <dbReference type="Pfam" id="PF01726"/>
    </source>
</evidence>
<dbReference type="EMBL" id="LAZR01003111">
    <property type="protein sequence ID" value="KKN21856.1"/>
    <property type="molecule type" value="Genomic_DNA"/>
</dbReference>
<dbReference type="Pfam" id="PF01726">
    <property type="entry name" value="LexA_DNA_bind"/>
    <property type="match status" value="1"/>
</dbReference>
<protein>
    <recommendedName>
        <fullName evidence="1">LexA repressor DNA-binding domain-containing protein</fullName>
    </recommendedName>
</protein>
<dbReference type="GO" id="GO:0006508">
    <property type="term" value="P:proteolysis"/>
    <property type="evidence" value="ECO:0007669"/>
    <property type="project" value="InterPro"/>
</dbReference>
<name>A0A0F9R9K7_9ZZZZ</name>
<gene>
    <name evidence="2" type="ORF">LCGC14_0920850</name>
</gene>
<dbReference type="GO" id="GO:0004252">
    <property type="term" value="F:serine-type endopeptidase activity"/>
    <property type="evidence" value="ECO:0007669"/>
    <property type="project" value="InterPro"/>
</dbReference>
<comment type="caution">
    <text evidence="2">The sequence shown here is derived from an EMBL/GenBank/DDBJ whole genome shotgun (WGS) entry which is preliminary data.</text>
</comment>
<sequence length="90" mass="10054">MSVLTPRRKAILTEIRKNGRSPSYRELVRTVGYASLGSVNQALNVLRSGGYLTWVDRLCRTLTLTGKGLLAAQGYELIYLCDQDGIHEVR</sequence>
<dbReference type="Gene3D" id="1.10.10.10">
    <property type="entry name" value="Winged helix-like DNA-binding domain superfamily/Winged helix DNA-binding domain"/>
    <property type="match status" value="1"/>
</dbReference>
<dbReference type="InterPro" id="IPR006199">
    <property type="entry name" value="LexA_DNA-bd_dom"/>
</dbReference>
<proteinExistence type="predicted"/>
<dbReference type="InterPro" id="IPR036390">
    <property type="entry name" value="WH_DNA-bd_sf"/>
</dbReference>
<reference evidence="2" key="1">
    <citation type="journal article" date="2015" name="Nature">
        <title>Complex archaea that bridge the gap between prokaryotes and eukaryotes.</title>
        <authorList>
            <person name="Spang A."/>
            <person name="Saw J.H."/>
            <person name="Jorgensen S.L."/>
            <person name="Zaremba-Niedzwiedzka K."/>
            <person name="Martijn J."/>
            <person name="Lind A.E."/>
            <person name="van Eijk R."/>
            <person name="Schleper C."/>
            <person name="Guy L."/>
            <person name="Ettema T.J."/>
        </authorList>
    </citation>
    <scope>NUCLEOTIDE SEQUENCE</scope>
</reference>
<feature type="domain" description="LexA repressor DNA-binding" evidence="1">
    <location>
        <begin position="1"/>
        <end position="61"/>
    </location>
</feature>
<evidence type="ECO:0000313" key="2">
    <source>
        <dbReference type="EMBL" id="KKN21856.1"/>
    </source>
</evidence>